<feature type="compositionally biased region" description="Basic residues" evidence="1">
    <location>
        <begin position="266"/>
        <end position="277"/>
    </location>
</feature>
<feature type="region of interest" description="Disordered" evidence="1">
    <location>
        <begin position="231"/>
        <end position="277"/>
    </location>
</feature>
<feature type="compositionally biased region" description="Basic and acidic residues" evidence="1">
    <location>
        <begin position="239"/>
        <end position="248"/>
    </location>
</feature>
<evidence type="ECO:0000256" key="1">
    <source>
        <dbReference type="SAM" id="MobiDB-lite"/>
    </source>
</evidence>
<dbReference type="Proteomes" id="UP001182556">
    <property type="component" value="Unassembled WGS sequence"/>
</dbReference>
<name>A0AAD9L6M5_PAPLA</name>
<protein>
    <submittedName>
        <fullName evidence="2">Uncharacterized protein</fullName>
    </submittedName>
</protein>
<accession>A0AAD9L6M5</accession>
<feature type="compositionally biased region" description="Polar residues" evidence="1">
    <location>
        <begin position="1"/>
        <end position="12"/>
    </location>
</feature>
<sequence length="277" mass="30679">MFSTYTNQALNMSTTSSTPPRETTGSPESDDDTLSRCPTPDPQVLETYTTLMASLLPPARGTLPQAQASTGTQPDANPSVDDETEAKLGRPMTKAEKQNAKKKRRKEREREEKAEQVRAEREERERVEMERPVSFRLFSSCPIRDVLLLPAAEDYPIPANPLHLPLPASTSRRISLKAAEAAVDPASLVTSSRNPPLPVTTISSRPVKRLKVFKTSASLPSLPAWCVMSQSSVGNAKGKTKDRSDPGRVPKIIVTEPRPASEERKVKRQRSKRPRRM</sequence>
<evidence type="ECO:0000313" key="2">
    <source>
        <dbReference type="EMBL" id="KAK1925208.1"/>
    </source>
</evidence>
<feature type="compositionally biased region" description="Low complexity" evidence="1">
    <location>
        <begin position="13"/>
        <end position="27"/>
    </location>
</feature>
<feature type="region of interest" description="Disordered" evidence="1">
    <location>
        <begin position="1"/>
        <end position="118"/>
    </location>
</feature>
<organism evidence="2 3">
    <name type="scientific">Papiliotrema laurentii</name>
    <name type="common">Cryptococcus laurentii</name>
    <dbReference type="NCBI Taxonomy" id="5418"/>
    <lineage>
        <taxon>Eukaryota</taxon>
        <taxon>Fungi</taxon>
        <taxon>Dikarya</taxon>
        <taxon>Basidiomycota</taxon>
        <taxon>Agaricomycotina</taxon>
        <taxon>Tremellomycetes</taxon>
        <taxon>Tremellales</taxon>
        <taxon>Rhynchogastremaceae</taxon>
        <taxon>Papiliotrema</taxon>
    </lineage>
</organism>
<feature type="compositionally biased region" description="Basic and acidic residues" evidence="1">
    <location>
        <begin position="108"/>
        <end position="118"/>
    </location>
</feature>
<dbReference type="EMBL" id="JAODAN010000004">
    <property type="protein sequence ID" value="KAK1925208.1"/>
    <property type="molecule type" value="Genomic_DNA"/>
</dbReference>
<feature type="compositionally biased region" description="Polar residues" evidence="1">
    <location>
        <begin position="64"/>
        <end position="76"/>
    </location>
</feature>
<feature type="compositionally biased region" description="Basic and acidic residues" evidence="1">
    <location>
        <begin position="85"/>
        <end position="99"/>
    </location>
</feature>
<keyword evidence="3" id="KW-1185">Reference proteome</keyword>
<reference evidence="2" key="1">
    <citation type="submission" date="2023-02" db="EMBL/GenBank/DDBJ databases">
        <title>Identification and recombinant expression of a fungal hydrolase from Papiliotrema laurentii that hydrolyzes apple cutin and clears colloidal polyester polyurethane.</title>
        <authorList>
            <consortium name="DOE Joint Genome Institute"/>
            <person name="Roman V.A."/>
            <person name="Bojanowski C."/>
            <person name="Crable B.R."/>
            <person name="Wagner D.N."/>
            <person name="Hung C.S."/>
            <person name="Nadeau L.J."/>
            <person name="Schratz L."/>
            <person name="Haridas S."/>
            <person name="Pangilinan J."/>
            <person name="Lipzen A."/>
            <person name="Na H."/>
            <person name="Yan M."/>
            <person name="Ng V."/>
            <person name="Grigoriev I.V."/>
            <person name="Spatafora J.W."/>
            <person name="Barlow D."/>
            <person name="Biffinger J."/>
            <person name="Kelley-Loughnane N."/>
            <person name="Varaljay V.A."/>
            <person name="Crookes-Goodson W.J."/>
        </authorList>
    </citation>
    <scope>NUCLEOTIDE SEQUENCE</scope>
    <source>
        <strain evidence="2">5307AH</strain>
    </source>
</reference>
<proteinExistence type="predicted"/>
<gene>
    <name evidence="2" type="ORF">DB88DRAFT_488260</name>
</gene>
<dbReference type="AlphaFoldDB" id="A0AAD9L6M5"/>
<comment type="caution">
    <text evidence="2">The sequence shown here is derived from an EMBL/GenBank/DDBJ whole genome shotgun (WGS) entry which is preliminary data.</text>
</comment>
<evidence type="ECO:0000313" key="3">
    <source>
        <dbReference type="Proteomes" id="UP001182556"/>
    </source>
</evidence>